<evidence type="ECO:0000313" key="3">
    <source>
        <dbReference type="Proteomes" id="UP000535491"/>
    </source>
</evidence>
<feature type="domain" description="HMA" evidence="1">
    <location>
        <begin position="2"/>
        <end position="68"/>
    </location>
</feature>
<sequence length="84" mass="9515">MVTRKIAVQGMADQQDADKVSQALHEVWGTRKVEVSLDKGEATFTYDEKAASFEDFQQAILDSGFEIKMEDGEIEEEKIKMGRE</sequence>
<dbReference type="EMBL" id="JACEIQ010000009">
    <property type="protein sequence ID" value="MBA4494776.1"/>
    <property type="molecule type" value="Genomic_DNA"/>
</dbReference>
<dbReference type="AlphaFoldDB" id="A0A7W2A7P6"/>
<organism evidence="2 3">
    <name type="scientific">Paenactinomyces guangxiensis</name>
    <dbReference type="NCBI Taxonomy" id="1490290"/>
    <lineage>
        <taxon>Bacteria</taxon>
        <taxon>Bacillati</taxon>
        <taxon>Bacillota</taxon>
        <taxon>Bacilli</taxon>
        <taxon>Bacillales</taxon>
        <taxon>Thermoactinomycetaceae</taxon>
        <taxon>Paenactinomyces</taxon>
    </lineage>
</organism>
<comment type="caution">
    <text evidence="2">The sequence shown here is derived from an EMBL/GenBank/DDBJ whole genome shotgun (WGS) entry which is preliminary data.</text>
</comment>
<evidence type="ECO:0000259" key="1">
    <source>
        <dbReference type="PROSITE" id="PS50846"/>
    </source>
</evidence>
<dbReference type="Gene3D" id="3.30.70.100">
    <property type="match status" value="1"/>
</dbReference>
<dbReference type="Pfam" id="PF00403">
    <property type="entry name" value="HMA"/>
    <property type="match status" value="1"/>
</dbReference>
<dbReference type="GO" id="GO:0046872">
    <property type="term" value="F:metal ion binding"/>
    <property type="evidence" value="ECO:0007669"/>
    <property type="project" value="InterPro"/>
</dbReference>
<dbReference type="RefSeq" id="WP_181752009.1">
    <property type="nucleotide sequence ID" value="NZ_JACEIQ010000009.1"/>
</dbReference>
<evidence type="ECO:0000313" key="2">
    <source>
        <dbReference type="EMBL" id="MBA4494776.1"/>
    </source>
</evidence>
<accession>A0A7W2A7P6</accession>
<keyword evidence="3" id="KW-1185">Reference proteome</keyword>
<protein>
    <submittedName>
        <fullName evidence="2">Heavy-metal-associated domain-containing protein</fullName>
    </submittedName>
</protein>
<name>A0A7W2A7P6_9BACL</name>
<dbReference type="InterPro" id="IPR006121">
    <property type="entry name" value="HMA_dom"/>
</dbReference>
<dbReference type="Proteomes" id="UP000535491">
    <property type="component" value="Unassembled WGS sequence"/>
</dbReference>
<dbReference type="CDD" id="cd00371">
    <property type="entry name" value="HMA"/>
    <property type="match status" value="1"/>
</dbReference>
<dbReference type="InterPro" id="IPR036163">
    <property type="entry name" value="HMA_dom_sf"/>
</dbReference>
<gene>
    <name evidence="2" type="ORF">H1191_10710</name>
</gene>
<reference evidence="2 3" key="1">
    <citation type="submission" date="2020-07" db="EMBL/GenBank/DDBJ databases">
        <authorList>
            <person name="Feng H."/>
        </authorList>
    </citation>
    <scope>NUCLEOTIDE SEQUENCE [LARGE SCALE GENOMIC DNA]</scope>
    <source>
        <strain evidence="3">s-10</strain>
    </source>
</reference>
<dbReference type="SUPFAM" id="SSF55008">
    <property type="entry name" value="HMA, heavy metal-associated domain"/>
    <property type="match status" value="1"/>
</dbReference>
<proteinExistence type="predicted"/>
<dbReference type="PROSITE" id="PS50846">
    <property type="entry name" value="HMA_2"/>
    <property type="match status" value="1"/>
</dbReference>